<gene>
    <name evidence="2" type="ORF">K491DRAFT_699899</name>
</gene>
<evidence type="ECO:0000313" key="2">
    <source>
        <dbReference type="EMBL" id="KAF2646976.1"/>
    </source>
</evidence>
<proteinExistence type="predicted"/>
<organism evidence="2 3">
    <name type="scientific">Lophiostoma macrostomum CBS 122681</name>
    <dbReference type="NCBI Taxonomy" id="1314788"/>
    <lineage>
        <taxon>Eukaryota</taxon>
        <taxon>Fungi</taxon>
        <taxon>Dikarya</taxon>
        <taxon>Ascomycota</taxon>
        <taxon>Pezizomycotina</taxon>
        <taxon>Dothideomycetes</taxon>
        <taxon>Pleosporomycetidae</taxon>
        <taxon>Pleosporales</taxon>
        <taxon>Lophiostomataceae</taxon>
        <taxon>Lophiostoma</taxon>
    </lineage>
</organism>
<feature type="compositionally biased region" description="Basic and acidic residues" evidence="1">
    <location>
        <begin position="131"/>
        <end position="146"/>
    </location>
</feature>
<feature type="compositionally biased region" description="Basic and acidic residues" evidence="1">
    <location>
        <begin position="108"/>
        <end position="123"/>
    </location>
</feature>
<keyword evidence="3" id="KW-1185">Reference proteome</keyword>
<evidence type="ECO:0000313" key="3">
    <source>
        <dbReference type="Proteomes" id="UP000799324"/>
    </source>
</evidence>
<dbReference type="AlphaFoldDB" id="A0A6A6SGQ6"/>
<reference evidence="2" key="1">
    <citation type="journal article" date="2020" name="Stud. Mycol.">
        <title>101 Dothideomycetes genomes: a test case for predicting lifestyles and emergence of pathogens.</title>
        <authorList>
            <person name="Haridas S."/>
            <person name="Albert R."/>
            <person name="Binder M."/>
            <person name="Bloem J."/>
            <person name="Labutti K."/>
            <person name="Salamov A."/>
            <person name="Andreopoulos B."/>
            <person name="Baker S."/>
            <person name="Barry K."/>
            <person name="Bills G."/>
            <person name="Bluhm B."/>
            <person name="Cannon C."/>
            <person name="Castanera R."/>
            <person name="Culley D."/>
            <person name="Daum C."/>
            <person name="Ezra D."/>
            <person name="Gonzalez J."/>
            <person name="Henrissat B."/>
            <person name="Kuo A."/>
            <person name="Liang C."/>
            <person name="Lipzen A."/>
            <person name="Lutzoni F."/>
            <person name="Magnuson J."/>
            <person name="Mondo S."/>
            <person name="Nolan M."/>
            <person name="Ohm R."/>
            <person name="Pangilinan J."/>
            <person name="Park H.-J."/>
            <person name="Ramirez L."/>
            <person name="Alfaro M."/>
            <person name="Sun H."/>
            <person name="Tritt A."/>
            <person name="Yoshinaga Y."/>
            <person name="Zwiers L.-H."/>
            <person name="Turgeon B."/>
            <person name="Goodwin S."/>
            <person name="Spatafora J."/>
            <person name="Crous P."/>
            <person name="Grigoriev I."/>
        </authorList>
    </citation>
    <scope>NUCLEOTIDE SEQUENCE</scope>
    <source>
        <strain evidence="2">CBS 122681</strain>
    </source>
</reference>
<name>A0A6A6SGQ6_9PLEO</name>
<sequence>KAWVRAEDDSTRTRWTVGLLEFKTYRELMLRAVDDGSRSSNKYNNFMNYFTRFEGEELYKLKISISNFKRAVCNAETATRDKALRAPHIVPRAQNASSKRIYLGLPRSEGKSQNWRDDSDWPRKPHWKHRDNRDKLEEKDAGKGKP</sequence>
<feature type="region of interest" description="Disordered" evidence="1">
    <location>
        <begin position="100"/>
        <end position="146"/>
    </location>
</feature>
<protein>
    <submittedName>
        <fullName evidence="2">Uncharacterized protein</fullName>
    </submittedName>
</protein>
<dbReference type="EMBL" id="MU004933">
    <property type="protein sequence ID" value="KAF2646976.1"/>
    <property type="molecule type" value="Genomic_DNA"/>
</dbReference>
<dbReference type="Proteomes" id="UP000799324">
    <property type="component" value="Unassembled WGS sequence"/>
</dbReference>
<dbReference type="OrthoDB" id="3798254at2759"/>
<feature type="non-terminal residue" evidence="2">
    <location>
        <position position="1"/>
    </location>
</feature>
<evidence type="ECO:0000256" key="1">
    <source>
        <dbReference type="SAM" id="MobiDB-lite"/>
    </source>
</evidence>
<accession>A0A6A6SGQ6</accession>